<evidence type="ECO:0000256" key="2">
    <source>
        <dbReference type="SAM" id="SignalP"/>
    </source>
</evidence>
<dbReference type="PANTHER" id="PTHR37049:SF4">
    <property type="entry name" value="RHODANESE DOMAIN-CONTAINING PROTEIN"/>
    <property type="match status" value="1"/>
</dbReference>
<dbReference type="Proteomes" id="UP000722485">
    <property type="component" value="Unassembled WGS sequence"/>
</dbReference>
<sequence>MIPGLPLLALAGLATAALEPHQVMHRALHQPAFNFKRDIQDRDSEPCKILADAYKASGSKLGDAPIVDVRPSVGIACLKSVPLAKERDLALIDYLLPFVQFQSTIETLANPPDEYLFPGVDILGGIEAVRTKLNKNGYDNQYEFMTALRAIFVASNDNHFDYAPALLNAFLFVRQRLRLTSLSHDARDLPEFFMTVDVLRGNNHTLDYRPSAIASIDGIPVARWLENDAARNPANFQDPDAQFNNMFTTIQRTATGASGVSLLSQFEIPDYNVVKFRNGTSLQLNSTIIFMPTTDFNGIGSGEDFQNAFEIPATSSSKNESSTKMRRSTDEEEESAIVTGFPYPVEKHSMNSVAGYFLNDTDYQDTAVLSILSFLPVGFDMSDFGNLNITAYVLEAREVIVDFFKKAQAENRDKLIIDLSANGGGSVTLANEIYRLLFPQGEFSAWGRYRANELLEATSEADYDTLVNVMVTSSIYYPIGPDNKPINTGKSWFGPYTAAGGQNVTAAFQNDNDIPWDSSVPVYINGVNPNYTVIFEPVFKPENILIVTDGTCASACGILTGLLTRGHGIRTLALGGRPLHRAMQAMGGVKGSLLYLNSNIVSSTSSFLTGIKQEKEALRIVSDAADAFPSLKDAPLLPLVAGSEGGRVNALNAYTTDDLDGYPVHFRYEAAHCRLFYTQLMTKDVTEQWRYAADVAWKGAKCVAGSTDQEDHTIGDTPLPYDVRVRSRAHPIPNAGSLV</sequence>
<keyword evidence="6" id="KW-1185">Reference proteome</keyword>
<reference evidence="5" key="1">
    <citation type="submission" date="2020-03" db="EMBL/GenBank/DDBJ databases">
        <title>Draft Genome Sequence of Cylindrodendrum hubeiense.</title>
        <authorList>
            <person name="Buettner E."/>
            <person name="Kellner H."/>
        </authorList>
    </citation>
    <scope>NUCLEOTIDE SEQUENCE</scope>
    <source>
        <strain evidence="5">IHI 201604</strain>
    </source>
</reference>
<comment type="caution">
    <text evidence="5">The sequence shown here is derived from an EMBL/GenBank/DDBJ whole genome shotgun (WGS) entry which is preliminary data.</text>
</comment>
<organism evidence="5 6">
    <name type="scientific">Cylindrodendrum hubeiense</name>
    <dbReference type="NCBI Taxonomy" id="595255"/>
    <lineage>
        <taxon>Eukaryota</taxon>
        <taxon>Fungi</taxon>
        <taxon>Dikarya</taxon>
        <taxon>Ascomycota</taxon>
        <taxon>Pezizomycotina</taxon>
        <taxon>Sordariomycetes</taxon>
        <taxon>Hypocreomycetidae</taxon>
        <taxon>Hypocreales</taxon>
        <taxon>Nectriaceae</taxon>
        <taxon>Cylindrodendrum</taxon>
    </lineage>
</organism>
<dbReference type="Gene3D" id="3.90.226.10">
    <property type="entry name" value="2-enoyl-CoA Hydratase, Chain A, domain 1"/>
    <property type="match status" value="1"/>
</dbReference>
<dbReference type="OrthoDB" id="27214at2759"/>
<feature type="signal peptide" evidence="2">
    <location>
        <begin position="1"/>
        <end position="16"/>
    </location>
</feature>
<evidence type="ECO:0000256" key="1">
    <source>
        <dbReference type="SAM" id="MobiDB-lite"/>
    </source>
</evidence>
<dbReference type="Pfam" id="PF03572">
    <property type="entry name" value="Peptidase_S41"/>
    <property type="match status" value="1"/>
</dbReference>
<dbReference type="InterPro" id="IPR056186">
    <property type="entry name" value="PDZ_CPAF-rel"/>
</dbReference>
<dbReference type="Pfam" id="PF23658">
    <property type="entry name" value="PDZ_CPAF_rel"/>
    <property type="match status" value="1"/>
</dbReference>
<feature type="domain" description="Tail specific protease" evidence="3">
    <location>
        <begin position="384"/>
        <end position="563"/>
    </location>
</feature>
<feature type="chain" id="PRO_5040508283" description="Tail specific protease domain-containing protein" evidence="2">
    <location>
        <begin position="17"/>
        <end position="739"/>
    </location>
</feature>
<gene>
    <name evidence="5" type="ORF">G7Z17_g11602</name>
</gene>
<feature type="domain" description="CPAF-like PDZ" evidence="4">
    <location>
        <begin position="174"/>
        <end position="290"/>
    </location>
</feature>
<feature type="region of interest" description="Disordered" evidence="1">
    <location>
        <begin position="311"/>
        <end position="335"/>
    </location>
</feature>
<accession>A0A9P5LBG9</accession>
<keyword evidence="2" id="KW-0732">Signal</keyword>
<dbReference type="SUPFAM" id="SSF52096">
    <property type="entry name" value="ClpP/crotonase"/>
    <property type="match status" value="1"/>
</dbReference>
<dbReference type="EMBL" id="JAANBB010000449">
    <property type="protein sequence ID" value="KAF7542407.1"/>
    <property type="molecule type" value="Genomic_DNA"/>
</dbReference>
<dbReference type="InterPro" id="IPR029045">
    <property type="entry name" value="ClpP/crotonase-like_dom_sf"/>
</dbReference>
<dbReference type="GO" id="GO:0006508">
    <property type="term" value="P:proteolysis"/>
    <property type="evidence" value="ECO:0007669"/>
    <property type="project" value="InterPro"/>
</dbReference>
<name>A0A9P5LBG9_9HYPO</name>
<dbReference type="GO" id="GO:0008236">
    <property type="term" value="F:serine-type peptidase activity"/>
    <property type="evidence" value="ECO:0007669"/>
    <property type="project" value="InterPro"/>
</dbReference>
<proteinExistence type="predicted"/>
<evidence type="ECO:0000259" key="4">
    <source>
        <dbReference type="Pfam" id="PF23658"/>
    </source>
</evidence>
<dbReference type="AlphaFoldDB" id="A0A9P5LBG9"/>
<evidence type="ECO:0000259" key="3">
    <source>
        <dbReference type="Pfam" id="PF03572"/>
    </source>
</evidence>
<evidence type="ECO:0008006" key="7">
    <source>
        <dbReference type="Google" id="ProtNLM"/>
    </source>
</evidence>
<dbReference type="PANTHER" id="PTHR37049">
    <property type="entry name" value="PEPTIDASE S41 FAMILY PROTEIN"/>
    <property type="match status" value="1"/>
</dbReference>
<protein>
    <recommendedName>
        <fullName evidence="7">Tail specific protease domain-containing protein</fullName>
    </recommendedName>
</protein>
<dbReference type="InterPro" id="IPR052766">
    <property type="entry name" value="S41A_metabolite_peptidase"/>
</dbReference>
<dbReference type="InterPro" id="IPR005151">
    <property type="entry name" value="Tail-specific_protease"/>
</dbReference>
<evidence type="ECO:0000313" key="5">
    <source>
        <dbReference type="EMBL" id="KAF7542407.1"/>
    </source>
</evidence>
<evidence type="ECO:0000313" key="6">
    <source>
        <dbReference type="Proteomes" id="UP000722485"/>
    </source>
</evidence>